<organism evidence="2 3">
    <name type="scientific">Thiothrix winogradskyi</name>
    <dbReference type="NCBI Taxonomy" id="96472"/>
    <lineage>
        <taxon>Bacteria</taxon>
        <taxon>Pseudomonadati</taxon>
        <taxon>Pseudomonadota</taxon>
        <taxon>Gammaproteobacteria</taxon>
        <taxon>Thiotrichales</taxon>
        <taxon>Thiotrichaceae</taxon>
        <taxon>Thiothrix</taxon>
    </lineage>
</organism>
<evidence type="ECO:0000313" key="2">
    <source>
        <dbReference type="EMBL" id="UJS23515.1"/>
    </source>
</evidence>
<proteinExistence type="predicted"/>
<feature type="transmembrane region" description="Helical" evidence="1">
    <location>
        <begin position="21"/>
        <end position="40"/>
    </location>
</feature>
<dbReference type="RefSeq" id="WP_236497691.1">
    <property type="nucleotide sequence ID" value="NZ_CP091244.1"/>
</dbReference>
<protein>
    <submittedName>
        <fullName evidence="2">Uncharacterized protein</fullName>
    </submittedName>
</protein>
<accession>A0ABY3SVS8</accession>
<evidence type="ECO:0000313" key="3">
    <source>
        <dbReference type="Proteomes" id="UP001054801"/>
    </source>
</evidence>
<sequence>MQNDNSKLRSTERPSSNKYAPLTLRIVAAITSATSAAAAYPAAANLFGMFPGGVMVASSAAAIYAGWHIVATSENTDHRIVSGAMASVFAVAMVAGIHTSSELKTATHTTSAATEADTLYMNQESTRMATLATVAAELRATQKSKYPAEYAALQAQVDKLSTPTPRVETATQTATATTGGIYPWVVAGLLEVVSPALLLLAGMFRRNSKLLIQETSTPVSTLSTQTATPDRYPLPLAVEEVEAAATPVISTPYELLAAMQVREDPNGFVTVAMIRAAAFGCTEWQAKQAIKEAWAAGILEKSGEGGSTRYRYSNKLRIVK</sequence>
<dbReference type="EMBL" id="CP091244">
    <property type="protein sequence ID" value="UJS23515.1"/>
    <property type="molecule type" value="Genomic_DNA"/>
</dbReference>
<gene>
    <name evidence="2" type="ORF">L2Y54_16420</name>
</gene>
<reference evidence="2" key="1">
    <citation type="journal article" date="2022" name="Microorganisms">
        <title>Two New Species of Filamentous Sulfur Bacteria of the Genus Thiothrix, Thiothrix winogradskyi sp. nov. and 'Candidatus Thiothrix sulfatifontis' sp. nov.</title>
        <authorList>
            <person name="Ravin N.V."/>
            <person name="Rossetti S."/>
            <person name="Beletsky A.V."/>
            <person name="Kadnikov V.V."/>
            <person name="Rudenko T.S."/>
            <person name="Smolyakov D.D."/>
            <person name="Moskvitina M.I."/>
            <person name="Gureeva M.V."/>
            <person name="Mardanov A.V."/>
            <person name="Grabovich M.Y."/>
        </authorList>
    </citation>
    <scope>NUCLEOTIDE SEQUENCE</scope>
    <source>
        <strain evidence="2">CT3</strain>
    </source>
</reference>
<keyword evidence="1" id="KW-0812">Transmembrane</keyword>
<dbReference type="Proteomes" id="UP001054801">
    <property type="component" value="Chromosome"/>
</dbReference>
<name>A0ABY3SVS8_9GAMM</name>
<feature type="transmembrane region" description="Helical" evidence="1">
    <location>
        <begin position="46"/>
        <end position="67"/>
    </location>
</feature>
<evidence type="ECO:0000256" key="1">
    <source>
        <dbReference type="SAM" id="Phobius"/>
    </source>
</evidence>
<feature type="transmembrane region" description="Helical" evidence="1">
    <location>
        <begin position="181"/>
        <end position="204"/>
    </location>
</feature>
<keyword evidence="1" id="KW-1133">Transmembrane helix</keyword>
<keyword evidence="3" id="KW-1185">Reference proteome</keyword>
<keyword evidence="1" id="KW-0472">Membrane</keyword>
<feature type="transmembrane region" description="Helical" evidence="1">
    <location>
        <begin position="79"/>
        <end position="98"/>
    </location>
</feature>